<dbReference type="EMBL" id="CAJNDS010002146">
    <property type="protein sequence ID" value="CAE7350822.1"/>
    <property type="molecule type" value="Genomic_DNA"/>
</dbReference>
<keyword evidence="1" id="KW-0732">Signal</keyword>
<protein>
    <submittedName>
        <fullName evidence="2">Uncharacterized protein</fullName>
    </submittedName>
</protein>
<gene>
    <name evidence="2" type="ORF">SNAT2548_LOCUS18482</name>
</gene>
<accession>A0A812P956</accession>
<feature type="signal peptide" evidence="1">
    <location>
        <begin position="1"/>
        <end position="21"/>
    </location>
</feature>
<proteinExistence type="predicted"/>
<sequence length="104" mass="11327">MRHQALLTALPLFVLLRYNLCEDRLPKKVVQPTSVPSLPPQAMDAWRPESKAEDAQAECGFWGCLALPGCIPKGSIGALCDPSQGKPGNVSWLQNETLPTMPQT</sequence>
<dbReference type="Proteomes" id="UP000604046">
    <property type="component" value="Unassembled WGS sequence"/>
</dbReference>
<organism evidence="2 3">
    <name type="scientific">Symbiodinium natans</name>
    <dbReference type="NCBI Taxonomy" id="878477"/>
    <lineage>
        <taxon>Eukaryota</taxon>
        <taxon>Sar</taxon>
        <taxon>Alveolata</taxon>
        <taxon>Dinophyceae</taxon>
        <taxon>Suessiales</taxon>
        <taxon>Symbiodiniaceae</taxon>
        <taxon>Symbiodinium</taxon>
    </lineage>
</organism>
<comment type="caution">
    <text evidence="2">The sequence shown here is derived from an EMBL/GenBank/DDBJ whole genome shotgun (WGS) entry which is preliminary data.</text>
</comment>
<dbReference type="OrthoDB" id="433491at2759"/>
<keyword evidence="3" id="KW-1185">Reference proteome</keyword>
<dbReference type="AlphaFoldDB" id="A0A812P956"/>
<reference evidence="2" key="1">
    <citation type="submission" date="2021-02" db="EMBL/GenBank/DDBJ databases">
        <authorList>
            <person name="Dougan E. K."/>
            <person name="Rhodes N."/>
            <person name="Thang M."/>
            <person name="Chan C."/>
        </authorList>
    </citation>
    <scope>NUCLEOTIDE SEQUENCE</scope>
</reference>
<evidence type="ECO:0000313" key="3">
    <source>
        <dbReference type="Proteomes" id="UP000604046"/>
    </source>
</evidence>
<evidence type="ECO:0000256" key="1">
    <source>
        <dbReference type="SAM" id="SignalP"/>
    </source>
</evidence>
<name>A0A812P956_9DINO</name>
<evidence type="ECO:0000313" key="2">
    <source>
        <dbReference type="EMBL" id="CAE7350822.1"/>
    </source>
</evidence>
<feature type="chain" id="PRO_5032853548" evidence="1">
    <location>
        <begin position="22"/>
        <end position="104"/>
    </location>
</feature>